<evidence type="ECO:0000313" key="4">
    <source>
        <dbReference type="Proteomes" id="UP001218188"/>
    </source>
</evidence>
<sequence length="968" mass="108307">MSTAGLPTGVVWEVARLVSMGRLPKVTRDDLKQLCGGSNLEAAPRTVELLLNEKTREVRLDAAFAAERKAQSPWGELDTEEAAMSINPNAALGNCAEYPTARGYGGKICFSGNIEIDASKRVKVVLERCVLTSSCRLYRRFGSSSFLRLRVPMKTLHSGDNGLKDFFRRPFIVFGSVFRAFYAKDGTVFLFKTKETYHNSDNAIHDSNNGLSLFEFLEDFNPLKLNADQALCKWASRFALGLSNSVPGPIIEPQNVNEIDDLLSPAQSNMTDGCGMSNVAFNLKLRVDFNLERTPCAVQIRHGGRKGMLLVAPDSSHDPTPRVEFRKPSQVKITYNDAAQTHPANSTIDVLRFSRTKCPARISPEVIINLEHNGVPATVFVRMQDAFLAQGVDALLFWSKELGRDGPEFMYKLWVAVERSEGVLMARRAREAVGEARFRGYGESFKDAAQDDDEEEDLFDAAAQQRSTAWWPDYISGCPSSLAETIMSLLDSGFTPQSLPVLRDKLKQVVLKKIKYRSTHFKYEVAQSASAFVVPDFWQVLGENEIHFKSSRREFQSDDGLETDTVLGDVLVITAVKHNQLHDIVDVIVCSVKGQRRLLDFLAGGMCTGDYDGDTAIVIWDKTIVEPFANAPEKFADEPAGVKLCFIRDESTVAKFNADYASQPPEVKAAALQKYLLGSLRDPSAVGQYSTFHDNAIVTKGYDNPRTVKLAYQFCKILDSPKTGYNLRRDTRNADARQFGHALGPAWKKKTASGNAMNSAYLQRTVNPENRSLCRRFVMDVLNDAATSQQDRWLADAEQLFLPFEQRPVVLDEDLARPWNDFQAYVNERILEKDKNPKADLIAIGKHVAKMYERCRASKSKGQSNAQNAFTEQAIEIRQDTLRELSRDFASSPSLDQMSSIFDPVCLARLRASYAYIYDHQKSNKGWSRFPWDVALGDLCRIKAAALGPHKAVTMGFYERFKVGGERR</sequence>
<dbReference type="Pfam" id="PF05183">
    <property type="entry name" value="RdRP"/>
    <property type="match status" value="1"/>
</dbReference>
<keyword evidence="1" id="KW-0696">RNA-directed RNA polymerase</keyword>
<keyword evidence="1" id="KW-0808">Transferase</keyword>
<feature type="domain" description="RDRP core" evidence="2">
    <location>
        <begin position="122"/>
        <end position="753"/>
    </location>
</feature>
<keyword evidence="1" id="KW-0694">RNA-binding</keyword>
<dbReference type="PANTHER" id="PTHR23079:SF14">
    <property type="entry name" value="RNA-DEPENDENT RNA POLYMERASE"/>
    <property type="match status" value="1"/>
</dbReference>
<reference evidence="3" key="1">
    <citation type="submission" date="2023-03" db="EMBL/GenBank/DDBJ databases">
        <title>Massive genome expansion in bonnet fungi (Mycena s.s.) driven by repeated elements and novel gene families across ecological guilds.</title>
        <authorList>
            <consortium name="Lawrence Berkeley National Laboratory"/>
            <person name="Harder C.B."/>
            <person name="Miyauchi S."/>
            <person name="Viragh M."/>
            <person name="Kuo A."/>
            <person name="Thoen E."/>
            <person name="Andreopoulos B."/>
            <person name="Lu D."/>
            <person name="Skrede I."/>
            <person name="Drula E."/>
            <person name="Henrissat B."/>
            <person name="Morin E."/>
            <person name="Kohler A."/>
            <person name="Barry K."/>
            <person name="LaButti K."/>
            <person name="Morin E."/>
            <person name="Salamov A."/>
            <person name="Lipzen A."/>
            <person name="Mereny Z."/>
            <person name="Hegedus B."/>
            <person name="Baldrian P."/>
            <person name="Stursova M."/>
            <person name="Weitz H."/>
            <person name="Taylor A."/>
            <person name="Grigoriev I.V."/>
            <person name="Nagy L.G."/>
            <person name="Martin F."/>
            <person name="Kauserud H."/>
        </authorList>
    </citation>
    <scope>NUCLEOTIDE SEQUENCE</scope>
    <source>
        <strain evidence="3">CBHHK200</strain>
    </source>
</reference>
<evidence type="ECO:0000256" key="1">
    <source>
        <dbReference type="RuleBase" id="RU363098"/>
    </source>
</evidence>
<comment type="caution">
    <text evidence="3">The sequence shown here is derived from an EMBL/GenBank/DDBJ whole genome shotgun (WGS) entry which is preliminary data.</text>
</comment>
<dbReference type="GO" id="GO:0031380">
    <property type="term" value="C:nuclear RNA-directed RNA polymerase complex"/>
    <property type="evidence" value="ECO:0007669"/>
    <property type="project" value="TreeGrafter"/>
</dbReference>
<name>A0AAD6X5H4_9AGAR</name>
<comment type="similarity">
    <text evidence="1">Belongs to the RdRP family.</text>
</comment>
<organism evidence="3 4">
    <name type="scientific">Mycena alexandri</name>
    <dbReference type="NCBI Taxonomy" id="1745969"/>
    <lineage>
        <taxon>Eukaryota</taxon>
        <taxon>Fungi</taxon>
        <taxon>Dikarya</taxon>
        <taxon>Basidiomycota</taxon>
        <taxon>Agaricomycotina</taxon>
        <taxon>Agaricomycetes</taxon>
        <taxon>Agaricomycetidae</taxon>
        <taxon>Agaricales</taxon>
        <taxon>Marasmiineae</taxon>
        <taxon>Mycenaceae</taxon>
        <taxon>Mycena</taxon>
    </lineage>
</organism>
<dbReference type="GO" id="GO:0003723">
    <property type="term" value="F:RNA binding"/>
    <property type="evidence" value="ECO:0007669"/>
    <property type="project" value="UniProtKB-KW"/>
</dbReference>
<keyword evidence="1" id="KW-0548">Nucleotidyltransferase</keyword>
<evidence type="ECO:0000313" key="3">
    <source>
        <dbReference type="EMBL" id="KAJ7039848.1"/>
    </source>
</evidence>
<dbReference type="PANTHER" id="PTHR23079">
    <property type="entry name" value="RNA-DEPENDENT RNA POLYMERASE"/>
    <property type="match status" value="1"/>
</dbReference>
<dbReference type="InterPro" id="IPR007855">
    <property type="entry name" value="RDRP"/>
</dbReference>
<accession>A0AAD6X5H4</accession>
<comment type="catalytic activity">
    <reaction evidence="1">
        <text>RNA(n) + a ribonucleoside 5'-triphosphate = RNA(n+1) + diphosphate</text>
        <dbReference type="Rhea" id="RHEA:21248"/>
        <dbReference type="Rhea" id="RHEA-COMP:14527"/>
        <dbReference type="Rhea" id="RHEA-COMP:17342"/>
        <dbReference type="ChEBI" id="CHEBI:33019"/>
        <dbReference type="ChEBI" id="CHEBI:61557"/>
        <dbReference type="ChEBI" id="CHEBI:140395"/>
        <dbReference type="EC" id="2.7.7.48"/>
    </reaction>
</comment>
<dbReference type="EC" id="2.7.7.48" evidence="1"/>
<dbReference type="GO" id="GO:0003968">
    <property type="term" value="F:RNA-directed RNA polymerase activity"/>
    <property type="evidence" value="ECO:0007669"/>
    <property type="project" value="UniProtKB-KW"/>
</dbReference>
<gene>
    <name evidence="3" type="ORF">C8F04DRAFT_996296</name>
</gene>
<protein>
    <recommendedName>
        <fullName evidence="1">RNA-dependent RNA polymerase</fullName>
        <ecNumber evidence="1">2.7.7.48</ecNumber>
    </recommendedName>
</protein>
<dbReference type="Proteomes" id="UP001218188">
    <property type="component" value="Unassembled WGS sequence"/>
</dbReference>
<evidence type="ECO:0000259" key="2">
    <source>
        <dbReference type="Pfam" id="PF05183"/>
    </source>
</evidence>
<dbReference type="AlphaFoldDB" id="A0AAD6X5H4"/>
<proteinExistence type="inferred from homology"/>
<dbReference type="GO" id="GO:0030422">
    <property type="term" value="P:siRNA processing"/>
    <property type="evidence" value="ECO:0007669"/>
    <property type="project" value="TreeGrafter"/>
</dbReference>
<dbReference type="EMBL" id="JARJCM010000025">
    <property type="protein sequence ID" value="KAJ7039848.1"/>
    <property type="molecule type" value="Genomic_DNA"/>
</dbReference>
<keyword evidence="4" id="KW-1185">Reference proteome</keyword>
<dbReference type="InterPro" id="IPR057596">
    <property type="entry name" value="RDRP_core"/>
</dbReference>